<gene>
    <name evidence="1" type="ORF">GCM10017667_78820</name>
</gene>
<reference evidence="1" key="2">
    <citation type="submission" date="2020-09" db="EMBL/GenBank/DDBJ databases">
        <authorList>
            <person name="Sun Q."/>
            <person name="Ohkuma M."/>
        </authorList>
    </citation>
    <scope>NUCLEOTIDE SEQUENCE</scope>
    <source>
        <strain evidence="1">JCM 4122</strain>
    </source>
</reference>
<dbReference type="RefSeq" id="WP_190044896.1">
    <property type="nucleotide sequence ID" value="NZ_BNBE01000004.1"/>
</dbReference>
<organism evidence="1 2">
    <name type="scientific">Streptomyces filamentosus</name>
    <name type="common">Streptomyces roseosporus</name>
    <dbReference type="NCBI Taxonomy" id="67294"/>
    <lineage>
        <taxon>Bacteria</taxon>
        <taxon>Bacillati</taxon>
        <taxon>Actinomycetota</taxon>
        <taxon>Actinomycetes</taxon>
        <taxon>Kitasatosporales</taxon>
        <taxon>Streptomycetaceae</taxon>
        <taxon>Streptomyces</taxon>
    </lineage>
</organism>
<dbReference type="Proteomes" id="UP000632849">
    <property type="component" value="Unassembled WGS sequence"/>
</dbReference>
<dbReference type="CDD" id="cd00085">
    <property type="entry name" value="HNHc"/>
    <property type="match status" value="1"/>
</dbReference>
<evidence type="ECO:0000313" key="2">
    <source>
        <dbReference type="Proteomes" id="UP000632849"/>
    </source>
</evidence>
<sequence length="264" mass="29021">MGEARKYTSGTHAALMSLCRGFCYWPGCEEPVTRFVDGEHILNLEIAHIRAVSSGGKRFDPELSLDEKNAFSNLLLLCKVHHVRVDGHGSEQYTVELLEAWKEQRESEGTAPLLELQGLTEERLRELVSESFASFQDETREALEKLARIAPEAAATLQVLVEELRDPRVHGFGIDPDTASWLRSASDGLGHLQDTAPLLWRTASALGHLQDSASTLYAAADSLRGAEDIARAVQDGASELMKAEGLIVQLKLAADELRRARGGY</sequence>
<evidence type="ECO:0000313" key="1">
    <source>
        <dbReference type="EMBL" id="GHG29508.1"/>
    </source>
</evidence>
<name>A0A919BY36_STRFL</name>
<dbReference type="EMBL" id="BNBE01000004">
    <property type="protein sequence ID" value="GHG29508.1"/>
    <property type="molecule type" value="Genomic_DNA"/>
</dbReference>
<dbReference type="InterPro" id="IPR003615">
    <property type="entry name" value="HNH_nuc"/>
</dbReference>
<accession>A0A919BY36</accession>
<keyword evidence="2" id="KW-1185">Reference proteome</keyword>
<dbReference type="AlphaFoldDB" id="A0A919BY36"/>
<proteinExistence type="predicted"/>
<evidence type="ECO:0008006" key="3">
    <source>
        <dbReference type="Google" id="ProtNLM"/>
    </source>
</evidence>
<protein>
    <recommendedName>
        <fullName evidence="3">HNH endonuclease</fullName>
    </recommendedName>
</protein>
<comment type="caution">
    <text evidence="1">The sequence shown here is derived from an EMBL/GenBank/DDBJ whole genome shotgun (WGS) entry which is preliminary data.</text>
</comment>
<reference evidence="1" key="1">
    <citation type="journal article" date="2014" name="Int. J. Syst. Evol. Microbiol.">
        <title>Complete genome sequence of Corynebacterium casei LMG S-19264T (=DSM 44701T), isolated from a smear-ripened cheese.</title>
        <authorList>
            <consortium name="US DOE Joint Genome Institute (JGI-PGF)"/>
            <person name="Walter F."/>
            <person name="Albersmeier A."/>
            <person name="Kalinowski J."/>
            <person name="Ruckert C."/>
        </authorList>
    </citation>
    <scope>NUCLEOTIDE SEQUENCE</scope>
    <source>
        <strain evidence="1">JCM 4122</strain>
    </source>
</reference>